<sequence>MRKKNGRYRRKLVLSGSCFRLLHGGKCAEYSRRKDLKSFCGGGRFNEMGNRDWLTQTTGLGIINSIIIAYSLRYRVISGAGLEHGYHINLPVGWRGDSATVENPTVVYPRKAIGLINTGKALFDRSGTGLAKELAKGELKLKVSFTMYGELAARVEDEERKLTESAVGSSFLVSFPTVCAASHALAEGFYLSFLGPGVTSK</sequence>
<dbReference type="EMBL" id="JAHYIQ010000004">
    <property type="protein sequence ID" value="KAK1132671.1"/>
    <property type="molecule type" value="Genomic_DNA"/>
</dbReference>
<gene>
    <name evidence="1" type="ORF">K0M31_014056</name>
</gene>
<organism evidence="1 2">
    <name type="scientific">Melipona bicolor</name>
    <dbReference type="NCBI Taxonomy" id="60889"/>
    <lineage>
        <taxon>Eukaryota</taxon>
        <taxon>Metazoa</taxon>
        <taxon>Ecdysozoa</taxon>
        <taxon>Arthropoda</taxon>
        <taxon>Hexapoda</taxon>
        <taxon>Insecta</taxon>
        <taxon>Pterygota</taxon>
        <taxon>Neoptera</taxon>
        <taxon>Endopterygota</taxon>
        <taxon>Hymenoptera</taxon>
        <taxon>Apocrita</taxon>
        <taxon>Aculeata</taxon>
        <taxon>Apoidea</taxon>
        <taxon>Anthophila</taxon>
        <taxon>Apidae</taxon>
        <taxon>Melipona</taxon>
    </lineage>
</organism>
<dbReference type="AlphaFoldDB" id="A0AA40G802"/>
<protein>
    <submittedName>
        <fullName evidence="1">Uncharacterized protein</fullName>
    </submittedName>
</protein>
<comment type="caution">
    <text evidence="1">The sequence shown here is derived from an EMBL/GenBank/DDBJ whole genome shotgun (WGS) entry which is preliminary data.</text>
</comment>
<evidence type="ECO:0000313" key="1">
    <source>
        <dbReference type="EMBL" id="KAK1132671.1"/>
    </source>
</evidence>
<dbReference type="Proteomes" id="UP001177670">
    <property type="component" value="Unassembled WGS sequence"/>
</dbReference>
<evidence type="ECO:0000313" key="2">
    <source>
        <dbReference type="Proteomes" id="UP001177670"/>
    </source>
</evidence>
<reference evidence="1" key="1">
    <citation type="submission" date="2021-10" db="EMBL/GenBank/DDBJ databases">
        <title>Melipona bicolor Genome sequencing and assembly.</title>
        <authorList>
            <person name="Araujo N.S."/>
            <person name="Arias M.C."/>
        </authorList>
    </citation>
    <scope>NUCLEOTIDE SEQUENCE</scope>
    <source>
        <strain evidence="1">USP_2M_L1-L4_2017</strain>
        <tissue evidence="1">Whole body</tissue>
    </source>
</reference>
<proteinExistence type="predicted"/>
<accession>A0AA40G802</accession>
<name>A0AA40G802_9HYME</name>
<keyword evidence="2" id="KW-1185">Reference proteome</keyword>